<feature type="region of interest" description="Disordered" evidence="5">
    <location>
        <begin position="239"/>
        <end position="261"/>
    </location>
</feature>
<keyword evidence="6" id="KW-0472">Membrane</keyword>
<dbReference type="PROSITE" id="PS50089">
    <property type="entry name" value="ZF_RING_2"/>
    <property type="match status" value="1"/>
</dbReference>
<evidence type="ECO:0000256" key="4">
    <source>
        <dbReference type="PROSITE-ProRule" id="PRU00175"/>
    </source>
</evidence>
<keyword evidence="3" id="KW-0862">Zinc</keyword>
<dbReference type="AlphaFoldDB" id="A0ABD3N0N7"/>
<dbReference type="SUPFAM" id="SSF57850">
    <property type="entry name" value="RING/U-box"/>
    <property type="match status" value="1"/>
</dbReference>
<evidence type="ECO:0000313" key="9">
    <source>
        <dbReference type="Proteomes" id="UP001530293"/>
    </source>
</evidence>
<evidence type="ECO:0000256" key="1">
    <source>
        <dbReference type="ARBA" id="ARBA00022723"/>
    </source>
</evidence>
<evidence type="ECO:0000256" key="5">
    <source>
        <dbReference type="SAM" id="MobiDB-lite"/>
    </source>
</evidence>
<protein>
    <recommendedName>
        <fullName evidence="7">RING-type domain-containing protein</fullName>
    </recommendedName>
</protein>
<dbReference type="PANTHER" id="PTHR14155:SF627">
    <property type="entry name" value="OS06G0192800 PROTEIN"/>
    <property type="match status" value="1"/>
</dbReference>
<keyword evidence="6" id="KW-0812">Transmembrane</keyword>
<comment type="caution">
    <text evidence="8">The sequence shown here is derived from an EMBL/GenBank/DDBJ whole genome shotgun (WGS) entry which is preliminary data.</text>
</comment>
<feature type="domain" description="RING-type" evidence="7">
    <location>
        <begin position="358"/>
        <end position="419"/>
    </location>
</feature>
<feature type="region of interest" description="Disordered" evidence="5">
    <location>
        <begin position="1"/>
        <end position="24"/>
    </location>
</feature>
<sequence length="436" mass="48484">MSSSTHNLNSPAPAPAPSISSPPTYFSHSSSPTSALILWYCIAISCLIFTVLWARYYRMIQQRRRQEAVLELARVIMMNNSRLAEDDVERGRRANVEHNNFMAVVVGDSGTASSDYMELIERALFGPDEADDIFSSARSALALSSAATSIASSNNRSSRWRQNRRRNIEGMEASVRAAHQILDRLETEHRRRKKEKYIKLVRALECTSMVVQECQLVHDDDIDDNMPREVDNSITHPEDIVAPDQEDGNDNNGHVDDGDERGAKLVSDREESTISGLPAPTTPASPFLSLITNDSNNTHQVIADHAPMDDDDENNHTVLCIPLGTHLPQHATTATPNTITSHTNASKTNTHRNVLSTCAICLVKYQPGNKVSWSSNEECRHVFHRDCILLWLLKKNGAGGGIVGNGNHNERRHLCPCCRREFVPESIVLNATTMMP</sequence>
<gene>
    <name evidence="8" type="ORF">ACHAWU_005682</name>
</gene>
<keyword evidence="2 4" id="KW-0863">Zinc-finger</keyword>
<accession>A0ABD3N0N7</accession>
<keyword evidence="1" id="KW-0479">Metal-binding</keyword>
<dbReference type="PANTHER" id="PTHR14155">
    <property type="entry name" value="RING FINGER DOMAIN-CONTAINING"/>
    <property type="match status" value="1"/>
</dbReference>
<dbReference type="SMART" id="SM00184">
    <property type="entry name" value="RING"/>
    <property type="match status" value="1"/>
</dbReference>
<evidence type="ECO:0000256" key="6">
    <source>
        <dbReference type="SAM" id="Phobius"/>
    </source>
</evidence>
<dbReference type="EMBL" id="JALLBG020000087">
    <property type="protein sequence ID" value="KAL3766290.1"/>
    <property type="molecule type" value="Genomic_DNA"/>
</dbReference>
<dbReference type="InterPro" id="IPR053238">
    <property type="entry name" value="RING-H2_zinc_finger"/>
</dbReference>
<dbReference type="GO" id="GO:0008270">
    <property type="term" value="F:zinc ion binding"/>
    <property type="evidence" value="ECO:0007669"/>
    <property type="project" value="UniProtKB-KW"/>
</dbReference>
<dbReference type="Gene3D" id="3.30.40.10">
    <property type="entry name" value="Zinc/RING finger domain, C3HC4 (zinc finger)"/>
    <property type="match status" value="1"/>
</dbReference>
<evidence type="ECO:0000313" key="8">
    <source>
        <dbReference type="EMBL" id="KAL3766290.1"/>
    </source>
</evidence>
<evidence type="ECO:0000256" key="2">
    <source>
        <dbReference type="ARBA" id="ARBA00022771"/>
    </source>
</evidence>
<dbReference type="Proteomes" id="UP001530293">
    <property type="component" value="Unassembled WGS sequence"/>
</dbReference>
<keyword evidence="9" id="KW-1185">Reference proteome</keyword>
<dbReference type="Pfam" id="PF17123">
    <property type="entry name" value="zf-RING_11"/>
    <property type="match status" value="1"/>
</dbReference>
<keyword evidence="6" id="KW-1133">Transmembrane helix</keyword>
<reference evidence="8 9" key="1">
    <citation type="submission" date="2024-10" db="EMBL/GenBank/DDBJ databases">
        <title>Updated reference genomes for cyclostephanoid diatoms.</title>
        <authorList>
            <person name="Roberts W.R."/>
            <person name="Alverson A.J."/>
        </authorList>
    </citation>
    <scope>NUCLEOTIDE SEQUENCE [LARGE SCALE GENOMIC DNA]</scope>
    <source>
        <strain evidence="8 9">AJA232-27</strain>
    </source>
</reference>
<organism evidence="8 9">
    <name type="scientific">Discostella pseudostelligera</name>
    <dbReference type="NCBI Taxonomy" id="259834"/>
    <lineage>
        <taxon>Eukaryota</taxon>
        <taxon>Sar</taxon>
        <taxon>Stramenopiles</taxon>
        <taxon>Ochrophyta</taxon>
        <taxon>Bacillariophyta</taxon>
        <taxon>Coscinodiscophyceae</taxon>
        <taxon>Thalassiosirophycidae</taxon>
        <taxon>Stephanodiscales</taxon>
        <taxon>Stephanodiscaceae</taxon>
        <taxon>Discostella</taxon>
    </lineage>
</organism>
<evidence type="ECO:0000256" key="3">
    <source>
        <dbReference type="ARBA" id="ARBA00022833"/>
    </source>
</evidence>
<feature type="transmembrane region" description="Helical" evidence="6">
    <location>
        <begin position="37"/>
        <end position="56"/>
    </location>
</feature>
<proteinExistence type="predicted"/>
<dbReference type="InterPro" id="IPR013083">
    <property type="entry name" value="Znf_RING/FYVE/PHD"/>
</dbReference>
<evidence type="ECO:0000259" key="7">
    <source>
        <dbReference type="PROSITE" id="PS50089"/>
    </source>
</evidence>
<name>A0ABD3N0N7_9STRA</name>
<dbReference type="InterPro" id="IPR001841">
    <property type="entry name" value="Znf_RING"/>
</dbReference>